<protein>
    <submittedName>
        <fullName evidence="5">TauD/TfdA family dioxygenase</fullName>
    </submittedName>
</protein>
<proteinExistence type="predicted"/>
<dbReference type="PANTHER" id="PTHR10696:SF56">
    <property type="entry name" value="TAUD_TFDA-LIKE DOMAIN-CONTAINING PROTEIN"/>
    <property type="match status" value="1"/>
</dbReference>
<gene>
    <name evidence="5" type="ORF">DBW71_00790</name>
</gene>
<feature type="domain" description="TauD/TfdA-like" evidence="4">
    <location>
        <begin position="60"/>
        <end position="308"/>
    </location>
</feature>
<dbReference type="SUPFAM" id="SSF51197">
    <property type="entry name" value="Clavaminate synthase-like"/>
    <property type="match status" value="1"/>
</dbReference>
<keyword evidence="5" id="KW-0223">Dioxygenase</keyword>
<sequence>MEIGKVVSERAAWVGPDIQGSNEWLLHLNKEELVEIDIALNKLKEDNIKIPFSVNDFKLPILSKKIHSFYDILENQLGFVLIRGIDREKYSDDDCELIYWGIGVHLGTPVSQNTRGHLLGHVTDEGKSISDPTTRMYQTKLKMDFHSDQLPVDVVGLFCQRKAKKGGASFLVSALTIHNVLSQERPDLVEILHQPFNLDWRGENPEGEKPWYTCPMFSFHDGKLTSRITSRAFFESVTRHGEDLALSDKQREALDIVQEISERESLRLSMGFQEGDIQFINNHQILHAREDYEDHDDPKLKRHLLRMWLSFPKEHRRNLSPELMERYAFVEAGGIPKKDAA</sequence>
<dbReference type="Proteomes" id="UP000253570">
    <property type="component" value="Unassembled WGS sequence"/>
</dbReference>
<dbReference type="Gene3D" id="3.60.130.10">
    <property type="entry name" value="Clavaminate synthase-like"/>
    <property type="match status" value="1"/>
</dbReference>
<comment type="caution">
    <text evidence="5">The sequence shown here is derived from an EMBL/GenBank/DDBJ whole genome shotgun (WGS) entry which is preliminary data.</text>
</comment>
<evidence type="ECO:0000256" key="2">
    <source>
        <dbReference type="ARBA" id="ARBA00023002"/>
    </source>
</evidence>
<name>A0A368DTV7_9PROT</name>
<accession>A0A368DTV7</accession>
<keyword evidence="2" id="KW-0560">Oxidoreductase</keyword>
<evidence type="ECO:0000256" key="1">
    <source>
        <dbReference type="ARBA" id="ARBA00001954"/>
    </source>
</evidence>
<reference evidence="5 6" key="1">
    <citation type="journal article" date="2018" name="Microbiome">
        <title>Fine metagenomic profile of the Mediterranean stratified and mixed water columns revealed by assembly and recruitment.</title>
        <authorList>
            <person name="Haro-Moreno J.M."/>
            <person name="Lopez-Perez M."/>
            <person name="De La Torre J.R."/>
            <person name="Picazo A."/>
            <person name="Camacho A."/>
            <person name="Rodriguez-Valera F."/>
        </authorList>
    </citation>
    <scope>NUCLEOTIDE SEQUENCE [LARGE SCALE GENOMIC DNA]</scope>
    <source>
        <strain evidence="5">MED-G57</strain>
    </source>
</reference>
<evidence type="ECO:0000313" key="6">
    <source>
        <dbReference type="Proteomes" id="UP000253570"/>
    </source>
</evidence>
<dbReference type="InterPro" id="IPR003819">
    <property type="entry name" value="TauD/TfdA-like"/>
</dbReference>
<evidence type="ECO:0000256" key="3">
    <source>
        <dbReference type="ARBA" id="ARBA00023194"/>
    </source>
</evidence>
<evidence type="ECO:0000313" key="5">
    <source>
        <dbReference type="EMBL" id="RCL74713.1"/>
    </source>
</evidence>
<organism evidence="5 6">
    <name type="scientific">PS1 clade bacterium</name>
    <dbReference type="NCBI Taxonomy" id="2175152"/>
    <lineage>
        <taxon>Bacteria</taxon>
        <taxon>Pseudomonadati</taxon>
        <taxon>Pseudomonadota</taxon>
        <taxon>Alphaproteobacteria</taxon>
        <taxon>PS1 clade</taxon>
    </lineage>
</organism>
<keyword evidence="3" id="KW-0045">Antibiotic biosynthesis</keyword>
<dbReference type="GO" id="GO:0016706">
    <property type="term" value="F:2-oxoglutarate-dependent dioxygenase activity"/>
    <property type="evidence" value="ECO:0007669"/>
    <property type="project" value="UniProtKB-ARBA"/>
</dbReference>
<dbReference type="InterPro" id="IPR050411">
    <property type="entry name" value="AlphaKG_dependent_hydroxylases"/>
</dbReference>
<dbReference type="InterPro" id="IPR042098">
    <property type="entry name" value="TauD-like_sf"/>
</dbReference>
<comment type="cofactor">
    <cofactor evidence="1">
        <name>Fe(2+)</name>
        <dbReference type="ChEBI" id="CHEBI:29033"/>
    </cofactor>
</comment>
<dbReference type="GO" id="GO:0017000">
    <property type="term" value="P:antibiotic biosynthetic process"/>
    <property type="evidence" value="ECO:0007669"/>
    <property type="project" value="UniProtKB-KW"/>
</dbReference>
<dbReference type="Pfam" id="PF02668">
    <property type="entry name" value="TauD"/>
    <property type="match status" value="1"/>
</dbReference>
<dbReference type="PANTHER" id="PTHR10696">
    <property type="entry name" value="GAMMA-BUTYROBETAINE HYDROXYLASE-RELATED"/>
    <property type="match status" value="1"/>
</dbReference>
<dbReference type="AlphaFoldDB" id="A0A368DTV7"/>
<dbReference type="EMBL" id="QOQD01000001">
    <property type="protein sequence ID" value="RCL74713.1"/>
    <property type="molecule type" value="Genomic_DNA"/>
</dbReference>
<evidence type="ECO:0000259" key="4">
    <source>
        <dbReference type="Pfam" id="PF02668"/>
    </source>
</evidence>